<evidence type="ECO:0000313" key="2">
    <source>
        <dbReference type="EMBL" id="GFR44587.1"/>
    </source>
</evidence>
<comment type="caution">
    <text evidence="2">The sequence shown here is derived from an EMBL/GenBank/DDBJ whole genome shotgun (WGS) entry which is preliminary data.</text>
</comment>
<protein>
    <recommendedName>
        <fullName evidence="1">Carbohydrate kinase PfkB domain-containing protein</fullName>
    </recommendedName>
</protein>
<reference evidence="2 3" key="1">
    <citation type="journal article" date="2021" name="Sci. Rep.">
        <title>Genome sequencing of the multicellular alga Astrephomene provides insights into convergent evolution of germ-soma differentiation.</title>
        <authorList>
            <person name="Yamashita S."/>
            <person name="Yamamoto K."/>
            <person name="Matsuzaki R."/>
            <person name="Suzuki S."/>
            <person name="Yamaguchi H."/>
            <person name="Hirooka S."/>
            <person name="Minakuchi Y."/>
            <person name="Miyagishima S."/>
            <person name="Kawachi M."/>
            <person name="Toyoda A."/>
            <person name="Nozaki H."/>
        </authorList>
    </citation>
    <scope>NUCLEOTIDE SEQUENCE [LARGE SCALE GENOMIC DNA]</scope>
    <source>
        <strain evidence="2 3">NIES-4017</strain>
    </source>
</reference>
<accession>A0AAD3HKZ5</accession>
<name>A0AAD3HKZ5_9CHLO</name>
<dbReference type="InterPro" id="IPR011611">
    <property type="entry name" value="PfkB_dom"/>
</dbReference>
<gene>
    <name evidence="2" type="ORF">Agub_g5864</name>
</gene>
<proteinExistence type="predicted"/>
<sequence length="236" mass="25596">MECVCFTLIVDDIVLPNGETVMEVLGGGGPQTLFGYQLVTNQTASVGLSAGVGPDLPPKCKDWLVSLGVDVSGLVPHRRPTPRAWQVFEEWGRRTQIWRGRDDPCEELYDMLRPRYDSLPPAFRTSANFHLGLHPLHPPLRLMRQLRRAAHENGGAFSVEPYTAAETAASPEQVTQLLAHCDIFSPNEAEAESIVGPGSPSELASRLLSLSPPGGADLVVVRCGAQGVTAARRRIP</sequence>
<dbReference type="Pfam" id="PF00294">
    <property type="entry name" value="PfkB"/>
    <property type="match status" value="1"/>
</dbReference>
<keyword evidence="3" id="KW-1185">Reference proteome</keyword>
<dbReference type="PANTHER" id="PTHR47098:SF2">
    <property type="entry name" value="PROTEIN MAK32"/>
    <property type="match status" value="1"/>
</dbReference>
<dbReference type="AlphaFoldDB" id="A0AAD3HKZ5"/>
<dbReference type="EMBL" id="BMAR01000008">
    <property type="protein sequence ID" value="GFR44587.1"/>
    <property type="molecule type" value="Genomic_DNA"/>
</dbReference>
<dbReference type="Gene3D" id="3.40.1190.20">
    <property type="match status" value="1"/>
</dbReference>
<evidence type="ECO:0000259" key="1">
    <source>
        <dbReference type="Pfam" id="PF00294"/>
    </source>
</evidence>
<evidence type="ECO:0000313" key="3">
    <source>
        <dbReference type="Proteomes" id="UP001054857"/>
    </source>
</evidence>
<feature type="domain" description="Carbohydrate kinase PfkB" evidence="1">
    <location>
        <begin position="62"/>
        <end position="230"/>
    </location>
</feature>
<organism evidence="2 3">
    <name type="scientific">Astrephomene gubernaculifera</name>
    <dbReference type="NCBI Taxonomy" id="47775"/>
    <lineage>
        <taxon>Eukaryota</taxon>
        <taxon>Viridiplantae</taxon>
        <taxon>Chlorophyta</taxon>
        <taxon>core chlorophytes</taxon>
        <taxon>Chlorophyceae</taxon>
        <taxon>CS clade</taxon>
        <taxon>Chlamydomonadales</taxon>
        <taxon>Astrephomenaceae</taxon>
        <taxon>Astrephomene</taxon>
    </lineage>
</organism>
<dbReference type="PANTHER" id="PTHR47098">
    <property type="entry name" value="PROTEIN MAK32"/>
    <property type="match status" value="1"/>
</dbReference>
<dbReference type="SUPFAM" id="SSF53613">
    <property type="entry name" value="Ribokinase-like"/>
    <property type="match status" value="1"/>
</dbReference>
<feature type="non-terminal residue" evidence="2">
    <location>
        <position position="1"/>
    </location>
</feature>
<dbReference type="Proteomes" id="UP001054857">
    <property type="component" value="Unassembled WGS sequence"/>
</dbReference>
<dbReference type="InterPro" id="IPR029056">
    <property type="entry name" value="Ribokinase-like"/>
</dbReference>